<protein>
    <submittedName>
        <fullName evidence="1">Uncharacterized protein</fullName>
    </submittedName>
</protein>
<dbReference type="AlphaFoldDB" id="A0A919WF01"/>
<comment type="caution">
    <text evidence="1">The sequence shown here is derived from an EMBL/GenBank/DDBJ whole genome shotgun (WGS) entry which is preliminary data.</text>
</comment>
<evidence type="ECO:0000313" key="2">
    <source>
        <dbReference type="Proteomes" id="UP000682111"/>
    </source>
</evidence>
<dbReference type="EMBL" id="BORC01000001">
    <property type="protein sequence ID" value="GIN60511.1"/>
    <property type="molecule type" value="Genomic_DNA"/>
</dbReference>
<organism evidence="1 2">
    <name type="scientific">Robertmurraya siralis</name>
    <dbReference type="NCBI Taxonomy" id="77777"/>
    <lineage>
        <taxon>Bacteria</taxon>
        <taxon>Bacillati</taxon>
        <taxon>Bacillota</taxon>
        <taxon>Bacilli</taxon>
        <taxon>Bacillales</taxon>
        <taxon>Bacillaceae</taxon>
        <taxon>Robertmurraya</taxon>
    </lineage>
</organism>
<dbReference type="RefSeq" id="WP_212933184.1">
    <property type="nucleotide sequence ID" value="NZ_BORC01000001.1"/>
</dbReference>
<name>A0A919WF01_9BACI</name>
<dbReference type="Proteomes" id="UP000682111">
    <property type="component" value="Unassembled WGS sequence"/>
</dbReference>
<accession>A0A919WF01</accession>
<proteinExistence type="predicted"/>
<sequence>MKGCRVFGCRKESYKTWANVPLCKEHYEDIKAETALYYHGKASMKISHEEREIFHSIAHEIPWARRTRV</sequence>
<gene>
    <name evidence="1" type="ORF">J27TS8_05040</name>
</gene>
<keyword evidence="2" id="KW-1185">Reference proteome</keyword>
<evidence type="ECO:0000313" key="1">
    <source>
        <dbReference type="EMBL" id="GIN60511.1"/>
    </source>
</evidence>
<reference evidence="1" key="1">
    <citation type="submission" date="2021-03" db="EMBL/GenBank/DDBJ databases">
        <title>Antimicrobial resistance genes in bacteria isolated from Japanese honey, and their potential for conferring macrolide and lincosamide resistance in the American foulbrood pathogen Paenibacillus larvae.</title>
        <authorList>
            <person name="Okamoto M."/>
            <person name="Kumagai M."/>
            <person name="Kanamori H."/>
            <person name="Takamatsu D."/>
        </authorList>
    </citation>
    <scope>NUCLEOTIDE SEQUENCE</scope>
    <source>
        <strain evidence="1">J27TS8</strain>
    </source>
</reference>